<organism evidence="2 3">
    <name type="scientific">Pirellulimonas nuda</name>
    <dbReference type="NCBI Taxonomy" id="2528009"/>
    <lineage>
        <taxon>Bacteria</taxon>
        <taxon>Pseudomonadati</taxon>
        <taxon>Planctomycetota</taxon>
        <taxon>Planctomycetia</taxon>
        <taxon>Pirellulales</taxon>
        <taxon>Lacipirellulaceae</taxon>
        <taxon>Pirellulimonas</taxon>
    </lineage>
</organism>
<evidence type="ECO:0000313" key="3">
    <source>
        <dbReference type="Proteomes" id="UP000317429"/>
    </source>
</evidence>
<dbReference type="Proteomes" id="UP000317429">
    <property type="component" value="Chromosome"/>
</dbReference>
<feature type="chain" id="PRO_5022227375" description="Right handed beta helix domain-containing protein" evidence="1">
    <location>
        <begin position="22"/>
        <end position="302"/>
    </location>
</feature>
<protein>
    <recommendedName>
        <fullName evidence="4">Right handed beta helix domain-containing protein</fullName>
    </recommendedName>
</protein>
<keyword evidence="3" id="KW-1185">Reference proteome</keyword>
<sequence precursor="true">MKRKTLAALLVTAALAGACEAREIFVNNVAGADNLDGLSDRASGRAGPVRTISRALCLALPGDHVLLTDTGVPYREQVSIAGPRLHGSERRPLVLDGRGAVLDGTVEAAPGAWRPAVGNVFALALRRLSTQQLFSAGEPLKRVSLTRSADAPLALEPLEWSLVDRRLLVKLEQDRLPESYDLRHAGLETGVTLYNTHHVIVRNLVVQGFHLDGLNAHELVRDCLVDNIDSRANGRSGLSVGGVSRVEAIASNFYDNGRVQVRVEGQAELALESCEVAASEGAAKFKTAGGELKVNGQAVVAP</sequence>
<dbReference type="PROSITE" id="PS51257">
    <property type="entry name" value="PROKAR_LIPOPROTEIN"/>
    <property type="match status" value="1"/>
</dbReference>
<keyword evidence="1" id="KW-0732">Signal</keyword>
<name>A0A518DF64_9BACT</name>
<evidence type="ECO:0008006" key="4">
    <source>
        <dbReference type="Google" id="ProtNLM"/>
    </source>
</evidence>
<dbReference type="InterPro" id="IPR012334">
    <property type="entry name" value="Pectin_lyas_fold"/>
</dbReference>
<dbReference type="RefSeq" id="WP_145287968.1">
    <property type="nucleotide sequence ID" value="NZ_CP036291.1"/>
</dbReference>
<proteinExistence type="predicted"/>
<evidence type="ECO:0000256" key="1">
    <source>
        <dbReference type="SAM" id="SignalP"/>
    </source>
</evidence>
<dbReference type="OrthoDB" id="288665at2"/>
<gene>
    <name evidence="2" type="ORF">Pla175_35170</name>
</gene>
<feature type="signal peptide" evidence="1">
    <location>
        <begin position="1"/>
        <end position="21"/>
    </location>
</feature>
<dbReference type="AlphaFoldDB" id="A0A518DF64"/>
<dbReference type="KEGG" id="pnd:Pla175_35170"/>
<reference evidence="2 3" key="1">
    <citation type="submission" date="2019-02" db="EMBL/GenBank/DDBJ databases">
        <title>Deep-cultivation of Planctomycetes and their phenomic and genomic characterization uncovers novel biology.</title>
        <authorList>
            <person name="Wiegand S."/>
            <person name="Jogler M."/>
            <person name="Boedeker C."/>
            <person name="Pinto D."/>
            <person name="Vollmers J."/>
            <person name="Rivas-Marin E."/>
            <person name="Kohn T."/>
            <person name="Peeters S.H."/>
            <person name="Heuer A."/>
            <person name="Rast P."/>
            <person name="Oberbeckmann S."/>
            <person name="Bunk B."/>
            <person name="Jeske O."/>
            <person name="Meyerdierks A."/>
            <person name="Storesund J.E."/>
            <person name="Kallscheuer N."/>
            <person name="Luecker S."/>
            <person name="Lage O.M."/>
            <person name="Pohl T."/>
            <person name="Merkel B.J."/>
            <person name="Hornburger P."/>
            <person name="Mueller R.-W."/>
            <person name="Bruemmer F."/>
            <person name="Labrenz M."/>
            <person name="Spormann A.M."/>
            <person name="Op den Camp H."/>
            <person name="Overmann J."/>
            <person name="Amann R."/>
            <person name="Jetten M.S.M."/>
            <person name="Mascher T."/>
            <person name="Medema M.H."/>
            <person name="Devos D.P."/>
            <person name="Kaster A.-K."/>
            <person name="Ovreas L."/>
            <person name="Rohde M."/>
            <person name="Galperin M.Y."/>
            <person name="Jogler C."/>
        </authorList>
    </citation>
    <scope>NUCLEOTIDE SEQUENCE [LARGE SCALE GENOMIC DNA]</scope>
    <source>
        <strain evidence="2 3">Pla175</strain>
    </source>
</reference>
<evidence type="ECO:0000313" key="2">
    <source>
        <dbReference type="EMBL" id="QDU90117.1"/>
    </source>
</evidence>
<accession>A0A518DF64</accession>
<dbReference type="InterPro" id="IPR011050">
    <property type="entry name" value="Pectin_lyase_fold/virulence"/>
</dbReference>
<dbReference type="Gene3D" id="2.160.20.10">
    <property type="entry name" value="Single-stranded right-handed beta-helix, Pectin lyase-like"/>
    <property type="match status" value="1"/>
</dbReference>
<dbReference type="EMBL" id="CP036291">
    <property type="protein sequence ID" value="QDU90117.1"/>
    <property type="molecule type" value="Genomic_DNA"/>
</dbReference>
<dbReference type="SUPFAM" id="SSF51126">
    <property type="entry name" value="Pectin lyase-like"/>
    <property type="match status" value="1"/>
</dbReference>